<evidence type="ECO:0000256" key="1">
    <source>
        <dbReference type="ARBA" id="ARBA00022553"/>
    </source>
</evidence>
<reference evidence="4 5" key="1">
    <citation type="submission" date="2023-07" db="EMBL/GenBank/DDBJ databases">
        <title>Alkalimonas sp., MEB108 novel, alkaliphilic bacterium isolated from Lonar Lake, India.</title>
        <authorList>
            <person name="Joshi A."/>
            <person name="Thite S."/>
        </authorList>
    </citation>
    <scope>NUCLEOTIDE SEQUENCE [LARGE SCALE GENOMIC DNA]</scope>
    <source>
        <strain evidence="4 5">MEB108</strain>
    </source>
</reference>
<sequence length="133" mass="14926">MTELVRILHVEDDPSIQQIAKIALEAVGGFEVCSCHGGQQALEQFADFNPQLVLLDVMMPGMDGPETLRQLQQRFDLSTIPVVFMTAKVQSHEVQSYKDLGAIDVVVKPFDPMTLSERIRQIWQQTMLPANES</sequence>
<dbReference type="Pfam" id="PF00072">
    <property type="entry name" value="Response_reg"/>
    <property type="match status" value="1"/>
</dbReference>
<dbReference type="PANTHER" id="PTHR44591">
    <property type="entry name" value="STRESS RESPONSE REGULATOR PROTEIN 1"/>
    <property type="match status" value="1"/>
</dbReference>
<evidence type="ECO:0000313" key="5">
    <source>
        <dbReference type="Proteomes" id="UP001336314"/>
    </source>
</evidence>
<name>A0ABU7J725_9GAMM</name>
<dbReference type="EMBL" id="JAUHLI010000010">
    <property type="protein sequence ID" value="MEE2002070.1"/>
    <property type="molecule type" value="Genomic_DNA"/>
</dbReference>
<dbReference type="Gene3D" id="3.40.50.2300">
    <property type="match status" value="1"/>
</dbReference>
<evidence type="ECO:0000259" key="3">
    <source>
        <dbReference type="PROSITE" id="PS50110"/>
    </source>
</evidence>
<dbReference type="SMART" id="SM00448">
    <property type="entry name" value="REC"/>
    <property type="match status" value="1"/>
</dbReference>
<dbReference type="InterPro" id="IPR011006">
    <property type="entry name" value="CheY-like_superfamily"/>
</dbReference>
<comment type="caution">
    <text evidence="4">The sequence shown here is derived from an EMBL/GenBank/DDBJ whole genome shotgun (WGS) entry which is preliminary data.</text>
</comment>
<organism evidence="4 5">
    <name type="scientific">Alkalimonas cellulosilytica</name>
    <dbReference type="NCBI Taxonomy" id="3058395"/>
    <lineage>
        <taxon>Bacteria</taxon>
        <taxon>Pseudomonadati</taxon>
        <taxon>Pseudomonadota</taxon>
        <taxon>Gammaproteobacteria</taxon>
        <taxon>Alkalimonas</taxon>
    </lineage>
</organism>
<feature type="domain" description="Response regulatory" evidence="3">
    <location>
        <begin position="6"/>
        <end position="123"/>
    </location>
</feature>
<dbReference type="RefSeq" id="WP_330129148.1">
    <property type="nucleotide sequence ID" value="NZ_JAUHLI010000010.1"/>
</dbReference>
<proteinExistence type="predicted"/>
<gene>
    <name evidence="4" type="ORF">QWY20_11455</name>
</gene>
<keyword evidence="1 2" id="KW-0597">Phosphoprotein</keyword>
<feature type="modified residue" description="4-aspartylphosphate" evidence="2">
    <location>
        <position position="56"/>
    </location>
</feature>
<dbReference type="PANTHER" id="PTHR44591:SF3">
    <property type="entry name" value="RESPONSE REGULATORY DOMAIN-CONTAINING PROTEIN"/>
    <property type="match status" value="1"/>
</dbReference>
<dbReference type="SUPFAM" id="SSF52172">
    <property type="entry name" value="CheY-like"/>
    <property type="match status" value="1"/>
</dbReference>
<keyword evidence="5" id="KW-1185">Reference proteome</keyword>
<evidence type="ECO:0000256" key="2">
    <source>
        <dbReference type="PROSITE-ProRule" id="PRU00169"/>
    </source>
</evidence>
<accession>A0ABU7J725</accession>
<dbReference type="InterPro" id="IPR050595">
    <property type="entry name" value="Bact_response_regulator"/>
</dbReference>
<dbReference type="InterPro" id="IPR001789">
    <property type="entry name" value="Sig_transdc_resp-reg_receiver"/>
</dbReference>
<protein>
    <submittedName>
        <fullName evidence="4">Response regulator</fullName>
    </submittedName>
</protein>
<dbReference type="Proteomes" id="UP001336314">
    <property type="component" value="Unassembled WGS sequence"/>
</dbReference>
<evidence type="ECO:0000313" key="4">
    <source>
        <dbReference type="EMBL" id="MEE2002070.1"/>
    </source>
</evidence>
<dbReference type="PROSITE" id="PS50110">
    <property type="entry name" value="RESPONSE_REGULATORY"/>
    <property type="match status" value="1"/>
</dbReference>